<proteinExistence type="predicted"/>
<dbReference type="GO" id="GO:0005681">
    <property type="term" value="C:spliceosomal complex"/>
    <property type="evidence" value="ECO:0007669"/>
    <property type="project" value="TreeGrafter"/>
</dbReference>
<dbReference type="STRING" id="6198.A0A075A8C9"/>
<evidence type="ECO:0000256" key="2">
    <source>
        <dbReference type="ARBA" id="ARBA00004496"/>
    </source>
</evidence>
<dbReference type="GO" id="GO:0003676">
    <property type="term" value="F:nucleic acid binding"/>
    <property type="evidence" value="ECO:0007669"/>
    <property type="project" value="InterPro"/>
</dbReference>
<dbReference type="GeneID" id="20316097"/>
<evidence type="ECO:0000256" key="5">
    <source>
        <dbReference type="ARBA" id="ARBA00023242"/>
    </source>
</evidence>
<dbReference type="Gene3D" id="3.30.70.330">
    <property type="match status" value="1"/>
</dbReference>
<dbReference type="EMBL" id="KL596639">
    <property type="protein sequence ID" value="KER31980.1"/>
    <property type="molecule type" value="Genomic_DNA"/>
</dbReference>
<keyword evidence="5" id="KW-0539">Nucleus</keyword>
<evidence type="ECO:0000256" key="4">
    <source>
        <dbReference type="ARBA" id="ARBA00023186"/>
    </source>
</evidence>
<gene>
    <name evidence="7" type="ORF">T265_01909</name>
</gene>
<dbReference type="AlphaFoldDB" id="A0A075A8C9"/>
<dbReference type="KEGG" id="ovi:T265_01909"/>
<evidence type="ECO:0008006" key="9">
    <source>
        <dbReference type="Google" id="ProtNLM"/>
    </source>
</evidence>
<dbReference type="Proteomes" id="UP000054324">
    <property type="component" value="Unassembled WGS sequence"/>
</dbReference>
<evidence type="ECO:0000313" key="8">
    <source>
        <dbReference type="Proteomes" id="UP000054324"/>
    </source>
</evidence>
<reference evidence="7 8" key="1">
    <citation type="submission" date="2013-11" db="EMBL/GenBank/DDBJ databases">
        <title>Opisthorchis viverrini - life in the bile duct.</title>
        <authorList>
            <person name="Young N.D."/>
            <person name="Nagarajan N."/>
            <person name="Lin S.J."/>
            <person name="Korhonen P.K."/>
            <person name="Jex A.R."/>
            <person name="Hall R.S."/>
            <person name="Safavi-Hemami H."/>
            <person name="Kaewkong W."/>
            <person name="Bertrand D."/>
            <person name="Gao S."/>
            <person name="Seet Q."/>
            <person name="Wongkham S."/>
            <person name="Teh B.T."/>
            <person name="Wongkham C."/>
            <person name="Intapan P.M."/>
            <person name="Maleewong W."/>
            <person name="Yang X."/>
            <person name="Hu M."/>
            <person name="Wang Z."/>
            <person name="Hofmann A."/>
            <person name="Sternberg P.W."/>
            <person name="Tan P."/>
            <person name="Wang J."/>
            <person name="Gasser R.B."/>
        </authorList>
    </citation>
    <scope>NUCLEOTIDE SEQUENCE [LARGE SCALE GENOMIC DNA]</scope>
</reference>
<dbReference type="InterPro" id="IPR034254">
    <property type="entry name" value="DNAJC17_RRM"/>
</dbReference>
<dbReference type="GO" id="GO:0000390">
    <property type="term" value="P:spliceosomal complex disassembly"/>
    <property type="evidence" value="ECO:0007669"/>
    <property type="project" value="TreeGrafter"/>
</dbReference>
<dbReference type="CTD" id="20316097"/>
<sequence>MQTTRKQVSSYFSNFTSLPEEEFQQLKDYYDLLHDPVTRDANIVIELTAPRHLLDFGLCTSGDAEAAAAGYAGKEYDKKWKAKREALKRYEALDEQRKQMRQKLEAQEAKAKLEREKQKRESAQNAVAEQLRREWQRQTEQIEMNAQVARKRHREEQEMLAEQSKAARMGSDTVVKVKWTVADNPEAAACYTKDFLTTCLSEFGEVTAVMLGKRGTALVDFHTPSAAREAVECSERSTVGLPQLPLHISFVSQPSSEADTAPLFGSGYAETAKQTSDRHTMCAEPSVETSKNAEPFRTPTYWTPQKEKLSIIKLIIEESTCLDFVHTDSSLRVSDSNIPLKHTTTGDLLGLQGQHSNSSLEMEAKDEISEQIEPQASPLLPPKSLVNETAAATTTVRRVRGYYS</sequence>
<dbReference type="InterPro" id="IPR035979">
    <property type="entry name" value="RBD_domain_sf"/>
</dbReference>
<evidence type="ECO:0000313" key="7">
    <source>
        <dbReference type="EMBL" id="KER31980.1"/>
    </source>
</evidence>
<dbReference type="RefSeq" id="XP_009164299.1">
    <property type="nucleotide sequence ID" value="XM_009166035.1"/>
</dbReference>
<keyword evidence="3" id="KW-0963">Cytoplasm</keyword>
<dbReference type="InterPro" id="IPR012677">
    <property type="entry name" value="Nucleotide-bd_a/b_plait_sf"/>
</dbReference>
<dbReference type="OrthoDB" id="552049at2759"/>
<keyword evidence="6" id="KW-0175">Coiled coil</keyword>
<keyword evidence="8" id="KW-1185">Reference proteome</keyword>
<evidence type="ECO:0000256" key="1">
    <source>
        <dbReference type="ARBA" id="ARBA00004123"/>
    </source>
</evidence>
<name>A0A075A8C9_OPIVI</name>
<dbReference type="CDD" id="cd12429">
    <property type="entry name" value="RRM_DNAJC17"/>
    <property type="match status" value="1"/>
</dbReference>
<accession>A0A075A8C9</accession>
<feature type="coiled-coil region" evidence="6">
    <location>
        <begin position="83"/>
        <end position="152"/>
    </location>
</feature>
<evidence type="ECO:0000256" key="3">
    <source>
        <dbReference type="ARBA" id="ARBA00022490"/>
    </source>
</evidence>
<evidence type="ECO:0000256" key="6">
    <source>
        <dbReference type="SAM" id="Coils"/>
    </source>
</evidence>
<dbReference type="PANTHER" id="PTHR44313:SF1">
    <property type="entry name" value="DNAJ HOMOLOG SUBFAMILY C MEMBER 17"/>
    <property type="match status" value="1"/>
</dbReference>
<dbReference type="PANTHER" id="PTHR44313">
    <property type="entry name" value="DNAJ HOMOLOG SUBFAMILY C MEMBER 17"/>
    <property type="match status" value="1"/>
</dbReference>
<protein>
    <recommendedName>
        <fullName evidence="9">RRM domain-containing protein</fullName>
    </recommendedName>
</protein>
<organism evidence="7 8">
    <name type="scientific">Opisthorchis viverrini</name>
    <name type="common">Southeast Asian liver fluke</name>
    <dbReference type="NCBI Taxonomy" id="6198"/>
    <lineage>
        <taxon>Eukaryota</taxon>
        <taxon>Metazoa</taxon>
        <taxon>Spiralia</taxon>
        <taxon>Lophotrochozoa</taxon>
        <taxon>Platyhelminthes</taxon>
        <taxon>Trematoda</taxon>
        <taxon>Digenea</taxon>
        <taxon>Opisthorchiida</taxon>
        <taxon>Opisthorchiata</taxon>
        <taxon>Opisthorchiidae</taxon>
        <taxon>Opisthorchis</taxon>
    </lineage>
</organism>
<comment type="subcellular location">
    <subcellularLocation>
        <location evidence="2">Cytoplasm</location>
    </subcellularLocation>
    <subcellularLocation>
        <location evidence="1">Nucleus</location>
    </subcellularLocation>
</comment>
<dbReference type="SUPFAM" id="SSF54928">
    <property type="entry name" value="RNA-binding domain, RBD"/>
    <property type="match status" value="1"/>
</dbReference>
<dbReference type="GO" id="GO:0005737">
    <property type="term" value="C:cytoplasm"/>
    <property type="evidence" value="ECO:0007669"/>
    <property type="project" value="UniProtKB-SubCell"/>
</dbReference>
<dbReference type="InterPro" id="IPR052094">
    <property type="entry name" value="Pre-mRNA-splicing_ERAD"/>
</dbReference>
<keyword evidence="4" id="KW-0143">Chaperone</keyword>